<dbReference type="CDD" id="cd00298">
    <property type="entry name" value="ACD_sHsps_p23-like"/>
    <property type="match status" value="1"/>
</dbReference>
<sequence>MQLGNSQNNQFSGQSGQVKLSPVASNFSGAGTTVTYGLHPTNINAFNCNSTSSGLCINPQTWNTQSFANNYTSSGQFSQTPNITYGVSAGQFGQTVSGNYTGGQYSQGMIQPSVDISETSSDVMVAAYLSDAVLNNVNLNVTENSVTISASAWTGSGHVVVNRTIALPTSIRAESVDATLQSGVLEIRLPKADKGVRTRTTITPDTVQS</sequence>
<gene>
    <name evidence="5" type="ORF">SBF1_1990013</name>
</gene>
<feature type="domain" description="CS" evidence="4">
    <location>
        <begin position="109"/>
        <end position="203"/>
    </location>
</feature>
<evidence type="ECO:0000259" key="3">
    <source>
        <dbReference type="PROSITE" id="PS01031"/>
    </source>
</evidence>
<keyword evidence="5" id="KW-0346">Stress response</keyword>
<feature type="domain" description="SHSP" evidence="3">
    <location>
        <begin position="105"/>
        <end position="209"/>
    </location>
</feature>
<name>A0A2U3KGQ2_9FIRM</name>
<dbReference type="PROSITE" id="PS01031">
    <property type="entry name" value="SHSP"/>
    <property type="match status" value="1"/>
</dbReference>
<dbReference type="InterPro" id="IPR002068">
    <property type="entry name" value="A-crystallin/Hsp20_dom"/>
</dbReference>
<evidence type="ECO:0000256" key="2">
    <source>
        <dbReference type="RuleBase" id="RU003616"/>
    </source>
</evidence>
<dbReference type="AlphaFoldDB" id="A0A2U3KGQ2"/>
<organism evidence="5 6">
    <name type="scientific">Candidatus Desulfosporosinus infrequens</name>
    <dbReference type="NCBI Taxonomy" id="2043169"/>
    <lineage>
        <taxon>Bacteria</taxon>
        <taxon>Bacillati</taxon>
        <taxon>Bacillota</taxon>
        <taxon>Clostridia</taxon>
        <taxon>Eubacteriales</taxon>
        <taxon>Desulfitobacteriaceae</taxon>
        <taxon>Desulfosporosinus</taxon>
    </lineage>
</organism>
<evidence type="ECO:0000313" key="5">
    <source>
        <dbReference type="EMBL" id="SPF38851.1"/>
    </source>
</evidence>
<dbReference type="OrthoDB" id="9811615at2"/>
<dbReference type="PROSITE" id="PS51203">
    <property type="entry name" value="CS"/>
    <property type="match status" value="1"/>
</dbReference>
<dbReference type="SUPFAM" id="SSF49764">
    <property type="entry name" value="HSP20-like chaperones"/>
    <property type="match status" value="1"/>
</dbReference>
<dbReference type="InterPro" id="IPR007052">
    <property type="entry name" value="CS_dom"/>
</dbReference>
<evidence type="ECO:0000313" key="6">
    <source>
        <dbReference type="Proteomes" id="UP000238916"/>
    </source>
</evidence>
<dbReference type="Pfam" id="PF00011">
    <property type="entry name" value="HSP20"/>
    <property type="match status" value="1"/>
</dbReference>
<accession>A0A2U3KGQ2</accession>
<dbReference type="EMBL" id="OMOF01000111">
    <property type="protein sequence ID" value="SPF38851.1"/>
    <property type="molecule type" value="Genomic_DNA"/>
</dbReference>
<protein>
    <submittedName>
        <fullName evidence="5">Predicted heat shock protein</fullName>
    </submittedName>
</protein>
<dbReference type="InterPro" id="IPR008978">
    <property type="entry name" value="HSP20-like_chaperone"/>
</dbReference>
<dbReference type="Proteomes" id="UP000238916">
    <property type="component" value="Unassembled WGS sequence"/>
</dbReference>
<dbReference type="Gene3D" id="2.60.40.790">
    <property type="match status" value="1"/>
</dbReference>
<proteinExistence type="inferred from homology"/>
<evidence type="ECO:0000256" key="1">
    <source>
        <dbReference type="PROSITE-ProRule" id="PRU00285"/>
    </source>
</evidence>
<reference evidence="6" key="1">
    <citation type="submission" date="2018-02" db="EMBL/GenBank/DDBJ databases">
        <authorList>
            <person name="Hausmann B."/>
        </authorList>
    </citation>
    <scope>NUCLEOTIDE SEQUENCE [LARGE SCALE GENOMIC DNA]</scope>
    <source>
        <strain evidence="6">Peat soil MAG SbF1</strain>
    </source>
</reference>
<evidence type="ECO:0000259" key="4">
    <source>
        <dbReference type="PROSITE" id="PS51203"/>
    </source>
</evidence>
<comment type="similarity">
    <text evidence="1 2">Belongs to the small heat shock protein (HSP20) family.</text>
</comment>